<feature type="domain" description="C2H2-type" evidence="11">
    <location>
        <begin position="39"/>
        <end position="66"/>
    </location>
</feature>
<proteinExistence type="predicted"/>
<dbReference type="Gene3D" id="3.30.160.60">
    <property type="entry name" value="Classic Zinc Finger"/>
    <property type="match status" value="2"/>
</dbReference>
<dbReference type="SUPFAM" id="SSF57667">
    <property type="entry name" value="beta-beta-alpha zinc fingers"/>
    <property type="match status" value="1"/>
</dbReference>
<keyword evidence="13" id="KW-1185">Reference proteome</keyword>
<evidence type="ECO:0000313" key="13">
    <source>
        <dbReference type="Proteomes" id="UP000559256"/>
    </source>
</evidence>
<dbReference type="PROSITE" id="PS50157">
    <property type="entry name" value="ZINC_FINGER_C2H2_2"/>
    <property type="match status" value="2"/>
</dbReference>
<dbReference type="InterPro" id="IPR013087">
    <property type="entry name" value="Znf_C2H2_type"/>
</dbReference>
<evidence type="ECO:0000313" key="12">
    <source>
        <dbReference type="EMBL" id="KAF5334280.1"/>
    </source>
</evidence>
<dbReference type="GO" id="GO:0000978">
    <property type="term" value="F:RNA polymerase II cis-regulatory region sequence-specific DNA binding"/>
    <property type="evidence" value="ECO:0007669"/>
    <property type="project" value="TreeGrafter"/>
</dbReference>
<feature type="compositionally biased region" description="Pro residues" evidence="10">
    <location>
        <begin position="145"/>
        <end position="157"/>
    </location>
</feature>
<accession>A0A8H5C319</accession>
<keyword evidence="8" id="KW-0539">Nucleus</keyword>
<feature type="compositionally biased region" description="Polar residues" evidence="10">
    <location>
        <begin position="411"/>
        <end position="445"/>
    </location>
</feature>
<comment type="caution">
    <text evidence="12">The sequence shown here is derived from an EMBL/GenBank/DDBJ whole genome shotgun (WGS) entry which is preliminary data.</text>
</comment>
<keyword evidence="6" id="KW-0805">Transcription regulation</keyword>
<dbReference type="PANTHER" id="PTHR47428">
    <property type="entry name" value="REGULATORY PROTEIN MIG1-RELATED"/>
    <property type="match status" value="1"/>
</dbReference>
<feature type="compositionally biased region" description="Pro residues" evidence="10">
    <location>
        <begin position="173"/>
        <end position="182"/>
    </location>
</feature>
<dbReference type="FunFam" id="3.30.160.60:FF:000072">
    <property type="entry name" value="zinc finger protein 143 isoform X1"/>
    <property type="match status" value="1"/>
</dbReference>
<keyword evidence="7" id="KW-0804">Transcription</keyword>
<reference evidence="12 13" key="1">
    <citation type="journal article" date="2020" name="ISME J.">
        <title>Uncovering the hidden diversity of litter-decomposition mechanisms in mushroom-forming fungi.</title>
        <authorList>
            <person name="Floudas D."/>
            <person name="Bentzer J."/>
            <person name="Ahren D."/>
            <person name="Johansson T."/>
            <person name="Persson P."/>
            <person name="Tunlid A."/>
        </authorList>
    </citation>
    <scope>NUCLEOTIDE SEQUENCE [LARGE SCALE GENOMIC DNA]</scope>
    <source>
        <strain evidence="12 13">CBS 291.85</strain>
    </source>
</reference>
<dbReference type="SMART" id="SM00355">
    <property type="entry name" value="ZnF_C2H2"/>
    <property type="match status" value="2"/>
</dbReference>
<dbReference type="GO" id="GO:0005737">
    <property type="term" value="C:cytoplasm"/>
    <property type="evidence" value="ECO:0007669"/>
    <property type="project" value="TreeGrafter"/>
</dbReference>
<feature type="domain" description="C2H2-type" evidence="11">
    <location>
        <begin position="67"/>
        <end position="96"/>
    </location>
</feature>
<dbReference type="GO" id="GO:0000981">
    <property type="term" value="F:DNA-binding transcription factor activity, RNA polymerase II-specific"/>
    <property type="evidence" value="ECO:0007669"/>
    <property type="project" value="UniProtKB-ARBA"/>
</dbReference>
<comment type="subcellular location">
    <subcellularLocation>
        <location evidence="1">Nucleus</location>
    </subcellularLocation>
</comment>
<evidence type="ECO:0000256" key="2">
    <source>
        <dbReference type="ARBA" id="ARBA00022723"/>
    </source>
</evidence>
<dbReference type="OrthoDB" id="6365676at2759"/>
<evidence type="ECO:0000256" key="9">
    <source>
        <dbReference type="PROSITE-ProRule" id="PRU00042"/>
    </source>
</evidence>
<dbReference type="GO" id="GO:0008270">
    <property type="term" value="F:zinc ion binding"/>
    <property type="evidence" value="ECO:0007669"/>
    <property type="project" value="UniProtKB-KW"/>
</dbReference>
<keyword evidence="3" id="KW-0677">Repeat</keyword>
<evidence type="ECO:0000256" key="1">
    <source>
        <dbReference type="ARBA" id="ARBA00004123"/>
    </source>
</evidence>
<dbReference type="GO" id="GO:0000433">
    <property type="term" value="P:carbon catabolite repression of transcription from RNA polymerase II promoter by glucose"/>
    <property type="evidence" value="ECO:0007669"/>
    <property type="project" value="TreeGrafter"/>
</dbReference>
<dbReference type="InterPro" id="IPR036236">
    <property type="entry name" value="Znf_C2H2_sf"/>
</dbReference>
<feature type="compositionally biased region" description="Basic and acidic residues" evidence="10">
    <location>
        <begin position="492"/>
        <end position="504"/>
    </location>
</feature>
<evidence type="ECO:0000259" key="11">
    <source>
        <dbReference type="PROSITE" id="PS50157"/>
    </source>
</evidence>
<feature type="compositionally biased region" description="Polar residues" evidence="10">
    <location>
        <begin position="212"/>
        <end position="237"/>
    </location>
</feature>
<evidence type="ECO:0000256" key="3">
    <source>
        <dbReference type="ARBA" id="ARBA00022737"/>
    </source>
</evidence>
<dbReference type="GO" id="GO:0005634">
    <property type="term" value="C:nucleus"/>
    <property type="evidence" value="ECO:0007669"/>
    <property type="project" value="UniProtKB-SubCell"/>
</dbReference>
<feature type="region of interest" description="Disordered" evidence="10">
    <location>
        <begin position="301"/>
        <end position="380"/>
    </location>
</feature>
<sequence length="601" mass="62235">MPRSDSKGSVSEPYDPLASPTNSSSSQTSAGMSSLKKKHVCPTCERAFTTSGHLARHSRVHTGEKNHKCPFPGCETRCSRQDNLQQHYRIHLSPGSRRTSSRSSRSSRSGSSRRGANSGLAPASSSNTSFPPPNSPPALAGALSIPPPPLSPPPLEPAHPNGPQGRMVYGQHSPPPDSPPALAPATLPIQSQSQSQYISSRSANSSPDGMYSTPSFASSSGMGSMPSENGQPSQSPTIPAPGYSYRVGTSAYHEQVGGHGGEYSYIHPGPVSSSNAVSEYSDSASNSHSLPHINTLNYNSSLSRSGSPSVSATSPNSSAPVSAAASPLSSVSSRHSISHISHSQSYPSLQSQSSIQGIGHSPSPVSANHNSSHGQILPSVSSLSNVYPDSSVSANAEHLSHSPHYDAMVNPPSTSSSPHALQAGQTSNATYSPALSVQSNGSAGSMPQPLAQHASGQNILGPSLSRFESPPPVLAPLQGYVHSHHALPPPRMIEERYGHGDAHSHGSGSAPNAPQRSYSDRYDAAPHTSTHNDGYSRNGYGAARYSTDDAYLGHHAHGSAMSSNAYGNYGGGMGGVSLGHGAWKTESGLGRSMKGIGALVQ</sequence>
<feature type="region of interest" description="Disordered" evidence="10">
    <location>
        <begin position="491"/>
        <end position="538"/>
    </location>
</feature>
<protein>
    <recommendedName>
        <fullName evidence="11">C2H2-type domain-containing protein</fullName>
    </recommendedName>
</protein>
<dbReference type="InterPro" id="IPR051007">
    <property type="entry name" value="creA/MIG_C2H2-ZnF"/>
</dbReference>
<evidence type="ECO:0000256" key="4">
    <source>
        <dbReference type="ARBA" id="ARBA00022771"/>
    </source>
</evidence>
<evidence type="ECO:0000256" key="10">
    <source>
        <dbReference type="SAM" id="MobiDB-lite"/>
    </source>
</evidence>
<name>A0A8H5C319_9AGAR</name>
<feature type="region of interest" description="Disordered" evidence="10">
    <location>
        <begin position="402"/>
        <end position="471"/>
    </location>
</feature>
<dbReference type="PROSITE" id="PS00028">
    <property type="entry name" value="ZINC_FINGER_C2H2_1"/>
    <property type="match status" value="2"/>
</dbReference>
<dbReference type="Pfam" id="PF00096">
    <property type="entry name" value="zf-C2H2"/>
    <property type="match status" value="2"/>
</dbReference>
<evidence type="ECO:0000256" key="6">
    <source>
        <dbReference type="ARBA" id="ARBA00023015"/>
    </source>
</evidence>
<dbReference type="AlphaFoldDB" id="A0A8H5C319"/>
<dbReference type="PANTHER" id="PTHR47428:SF1">
    <property type="entry name" value="REGULATORY PROTEIN MIG1-RELATED"/>
    <property type="match status" value="1"/>
</dbReference>
<gene>
    <name evidence="12" type="ORF">D9758_015536</name>
</gene>
<dbReference type="EMBL" id="JAACJM010000263">
    <property type="protein sequence ID" value="KAF5334280.1"/>
    <property type="molecule type" value="Genomic_DNA"/>
</dbReference>
<feature type="compositionally biased region" description="Polar residues" evidence="10">
    <location>
        <begin position="365"/>
        <end position="380"/>
    </location>
</feature>
<feature type="region of interest" description="Disordered" evidence="10">
    <location>
        <begin position="1"/>
        <end position="39"/>
    </location>
</feature>
<feature type="region of interest" description="Disordered" evidence="10">
    <location>
        <begin position="88"/>
        <end position="244"/>
    </location>
</feature>
<evidence type="ECO:0000256" key="8">
    <source>
        <dbReference type="ARBA" id="ARBA00023242"/>
    </source>
</evidence>
<feature type="compositionally biased region" description="Low complexity" evidence="10">
    <location>
        <begin position="19"/>
        <end position="34"/>
    </location>
</feature>
<evidence type="ECO:0000256" key="5">
    <source>
        <dbReference type="ARBA" id="ARBA00022833"/>
    </source>
</evidence>
<keyword evidence="4 9" id="KW-0863">Zinc-finger</keyword>
<feature type="region of interest" description="Disordered" evidence="10">
    <location>
        <begin position="273"/>
        <end position="292"/>
    </location>
</feature>
<dbReference type="Proteomes" id="UP000559256">
    <property type="component" value="Unassembled WGS sequence"/>
</dbReference>
<feature type="compositionally biased region" description="Low complexity" evidence="10">
    <location>
        <begin position="301"/>
        <end position="364"/>
    </location>
</feature>
<feature type="compositionally biased region" description="Low complexity" evidence="10">
    <location>
        <begin position="93"/>
        <end position="129"/>
    </location>
</feature>
<keyword evidence="5" id="KW-0862">Zinc</keyword>
<evidence type="ECO:0000256" key="7">
    <source>
        <dbReference type="ARBA" id="ARBA00023163"/>
    </source>
</evidence>
<organism evidence="12 13">
    <name type="scientific">Tetrapyrgos nigripes</name>
    <dbReference type="NCBI Taxonomy" id="182062"/>
    <lineage>
        <taxon>Eukaryota</taxon>
        <taxon>Fungi</taxon>
        <taxon>Dikarya</taxon>
        <taxon>Basidiomycota</taxon>
        <taxon>Agaricomycotina</taxon>
        <taxon>Agaricomycetes</taxon>
        <taxon>Agaricomycetidae</taxon>
        <taxon>Agaricales</taxon>
        <taxon>Marasmiineae</taxon>
        <taxon>Marasmiaceae</taxon>
        <taxon>Tetrapyrgos</taxon>
    </lineage>
</organism>
<keyword evidence="2" id="KW-0479">Metal-binding</keyword>
<feature type="compositionally biased region" description="Low complexity" evidence="10">
    <location>
        <begin position="183"/>
        <end position="206"/>
    </location>
</feature>